<gene>
    <name evidence="2" type="ORF">CAUJ_LOCUS1103</name>
</gene>
<feature type="compositionally biased region" description="Basic and acidic residues" evidence="1">
    <location>
        <begin position="8"/>
        <end position="29"/>
    </location>
</feature>
<comment type="caution">
    <text evidence="2">The sequence shown here is derived from an EMBL/GenBank/DDBJ whole genome shotgun (WGS) entry which is preliminary data.</text>
</comment>
<sequence>MHAKTGRLKADKHGGAAPCEEKNNVRHPDGICLRGKKNGGVGSPRLLESPAAVFSDVLSFLTLRKAPKQQTKDFFFRLRQMP</sequence>
<evidence type="ECO:0000313" key="3">
    <source>
        <dbReference type="Proteomes" id="UP000835052"/>
    </source>
</evidence>
<reference evidence="2" key="1">
    <citation type="submission" date="2020-10" db="EMBL/GenBank/DDBJ databases">
        <authorList>
            <person name="Kikuchi T."/>
        </authorList>
    </citation>
    <scope>NUCLEOTIDE SEQUENCE</scope>
    <source>
        <strain evidence="2">NKZ352</strain>
    </source>
</reference>
<proteinExistence type="predicted"/>
<organism evidence="2 3">
    <name type="scientific">Caenorhabditis auriculariae</name>
    <dbReference type="NCBI Taxonomy" id="2777116"/>
    <lineage>
        <taxon>Eukaryota</taxon>
        <taxon>Metazoa</taxon>
        <taxon>Ecdysozoa</taxon>
        <taxon>Nematoda</taxon>
        <taxon>Chromadorea</taxon>
        <taxon>Rhabditida</taxon>
        <taxon>Rhabditina</taxon>
        <taxon>Rhabditomorpha</taxon>
        <taxon>Rhabditoidea</taxon>
        <taxon>Rhabditidae</taxon>
        <taxon>Peloderinae</taxon>
        <taxon>Caenorhabditis</taxon>
    </lineage>
</organism>
<dbReference type="EMBL" id="CAJGYM010000002">
    <property type="protein sequence ID" value="CAD6185184.1"/>
    <property type="molecule type" value="Genomic_DNA"/>
</dbReference>
<accession>A0A8S1GQK5</accession>
<dbReference type="Proteomes" id="UP000835052">
    <property type="component" value="Unassembled WGS sequence"/>
</dbReference>
<evidence type="ECO:0000313" key="2">
    <source>
        <dbReference type="EMBL" id="CAD6185184.1"/>
    </source>
</evidence>
<feature type="region of interest" description="Disordered" evidence="1">
    <location>
        <begin position="1"/>
        <end position="31"/>
    </location>
</feature>
<protein>
    <submittedName>
        <fullName evidence="2">Uncharacterized protein</fullName>
    </submittedName>
</protein>
<evidence type="ECO:0000256" key="1">
    <source>
        <dbReference type="SAM" id="MobiDB-lite"/>
    </source>
</evidence>
<dbReference type="AlphaFoldDB" id="A0A8S1GQK5"/>
<name>A0A8S1GQK5_9PELO</name>
<keyword evidence="3" id="KW-1185">Reference proteome</keyword>